<organism evidence="21">
    <name type="scientific">Oryza brachyantha</name>
    <name type="common">malo sina</name>
    <dbReference type="NCBI Taxonomy" id="4533"/>
    <lineage>
        <taxon>Eukaryota</taxon>
        <taxon>Viridiplantae</taxon>
        <taxon>Streptophyta</taxon>
        <taxon>Embryophyta</taxon>
        <taxon>Tracheophyta</taxon>
        <taxon>Spermatophyta</taxon>
        <taxon>Magnoliopsida</taxon>
        <taxon>Liliopsida</taxon>
        <taxon>Poales</taxon>
        <taxon>Poaceae</taxon>
        <taxon>BOP clade</taxon>
        <taxon>Oryzoideae</taxon>
        <taxon>Oryzeae</taxon>
        <taxon>Oryzinae</taxon>
        <taxon>Oryza</taxon>
    </lineage>
</organism>
<dbReference type="OrthoDB" id="5984008at2759"/>
<evidence type="ECO:0000256" key="3">
    <source>
        <dbReference type="ARBA" id="ARBA00011095"/>
    </source>
</evidence>
<keyword evidence="16" id="KW-1015">Disulfide bond</keyword>
<dbReference type="FunFam" id="3.40.50.2300:FF:000081">
    <property type="entry name" value="Glutamate receptor"/>
    <property type="match status" value="1"/>
</dbReference>
<keyword evidence="22" id="KW-1185">Reference proteome</keyword>
<evidence type="ECO:0000256" key="13">
    <source>
        <dbReference type="ARBA" id="ARBA00023303"/>
    </source>
</evidence>
<evidence type="ECO:0000256" key="2">
    <source>
        <dbReference type="ARBA" id="ARBA00008685"/>
    </source>
</evidence>
<comment type="subcellular location">
    <subcellularLocation>
        <location evidence="1">Membrane</location>
        <topology evidence="1">Multi-pass membrane protein</topology>
    </subcellularLocation>
</comment>
<evidence type="ECO:0000256" key="15">
    <source>
        <dbReference type="PIRNR" id="PIRNR037090"/>
    </source>
</evidence>
<comment type="subunit">
    <text evidence="3">May form heteromers.</text>
</comment>
<dbReference type="InterPro" id="IPR017103">
    <property type="entry name" value="Iontropic_Glu_rcpt_pln"/>
</dbReference>
<evidence type="ECO:0000256" key="4">
    <source>
        <dbReference type="ARBA" id="ARBA00022448"/>
    </source>
</evidence>
<keyword evidence="5 18" id="KW-0812">Transmembrane</keyword>
<dbReference type="RefSeq" id="XP_040383267.1">
    <property type="nucleotide sequence ID" value="XM_040527333.1"/>
</dbReference>
<keyword evidence="10 15" id="KW-0675">Receptor</keyword>
<dbReference type="OMA" id="IRMAWND"/>
<evidence type="ECO:0000313" key="21">
    <source>
        <dbReference type="EnsemblPlants" id="OB09G17740.1"/>
    </source>
</evidence>
<feature type="transmembrane region" description="Helical" evidence="18">
    <location>
        <begin position="587"/>
        <end position="605"/>
    </location>
</feature>
<dbReference type="InterPro" id="IPR001320">
    <property type="entry name" value="Iontro_rcpt_C"/>
</dbReference>
<dbReference type="InterPro" id="IPR015683">
    <property type="entry name" value="Ionotropic_Glu_rcpt"/>
</dbReference>
<dbReference type="GO" id="GO:0016020">
    <property type="term" value="C:membrane"/>
    <property type="evidence" value="ECO:0007669"/>
    <property type="project" value="UniProtKB-SubCell"/>
</dbReference>
<evidence type="ECO:0000256" key="14">
    <source>
        <dbReference type="ARBA" id="ARBA00049638"/>
    </source>
</evidence>
<dbReference type="PANTHER" id="PTHR34836">
    <property type="entry name" value="OS06G0188250 PROTEIN"/>
    <property type="match status" value="1"/>
</dbReference>
<reference evidence="21" key="2">
    <citation type="submission" date="2013-04" db="UniProtKB">
        <authorList>
            <consortium name="EnsemblPlants"/>
        </authorList>
    </citation>
    <scope>IDENTIFICATION</scope>
</reference>
<comment type="function">
    <text evidence="15">Glutamate-gated receptor that probably acts as non-selective cation channel.</text>
</comment>
<feature type="disulfide bond" evidence="16">
    <location>
        <begin position="751"/>
        <end position="806"/>
    </location>
</feature>
<feature type="signal peptide" evidence="19">
    <location>
        <begin position="1"/>
        <end position="28"/>
    </location>
</feature>
<dbReference type="Gene3D" id="3.40.190.10">
    <property type="entry name" value="Periplasmic binding protein-like II"/>
    <property type="match status" value="3"/>
</dbReference>
<dbReference type="CDD" id="cd19990">
    <property type="entry name" value="PBP1_GABAb_receptor_plant"/>
    <property type="match status" value="1"/>
</dbReference>
<dbReference type="Proteomes" id="UP000006038">
    <property type="component" value="Chromosome 9"/>
</dbReference>
<evidence type="ECO:0000256" key="12">
    <source>
        <dbReference type="ARBA" id="ARBA00023286"/>
    </source>
</evidence>
<keyword evidence="13 15" id="KW-0407">Ion channel</keyword>
<evidence type="ECO:0000256" key="7">
    <source>
        <dbReference type="ARBA" id="ARBA00022989"/>
    </source>
</evidence>
<keyword evidence="4 15" id="KW-0813">Transport</keyword>
<keyword evidence="8 15" id="KW-0406">Ion transport</keyword>
<dbReference type="CDD" id="cd13686">
    <property type="entry name" value="GluR_Plant"/>
    <property type="match status" value="1"/>
</dbReference>
<dbReference type="FunFam" id="1.10.287.70:FF:000037">
    <property type="entry name" value="Glutamate receptor"/>
    <property type="match status" value="1"/>
</dbReference>
<dbReference type="SMART" id="SM00079">
    <property type="entry name" value="PBPe"/>
    <property type="match status" value="1"/>
</dbReference>
<evidence type="ECO:0000259" key="20">
    <source>
        <dbReference type="SMART" id="SM00079"/>
    </source>
</evidence>
<dbReference type="Gene3D" id="3.40.50.2300">
    <property type="match status" value="2"/>
</dbReference>
<dbReference type="SUPFAM" id="SSF53822">
    <property type="entry name" value="Periplasmic binding protein-like I"/>
    <property type="match status" value="1"/>
</dbReference>
<comment type="similarity">
    <text evidence="2 15">Belongs to the glutamate-gated ion channel (TC 1.A.10.1) family.</text>
</comment>
<evidence type="ECO:0000313" key="22">
    <source>
        <dbReference type="Proteomes" id="UP000006038"/>
    </source>
</evidence>
<evidence type="ECO:0000256" key="17">
    <source>
        <dbReference type="SAM" id="MobiDB-lite"/>
    </source>
</evidence>
<dbReference type="Pfam" id="PF00060">
    <property type="entry name" value="Lig_chan"/>
    <property type="match status" value="1"/>
</dbReference>
<evidence type="ECO:0000256" key="19">
    <source>
        <dbReference type="SAM" id="SignalP"/>
    </source>
</evidence>
<dbReference type="GeneID" id="102714767"/>
<dbReference type="InterPro" id="IPR001828">
    <property type="entry name" value="ANF_lig-bd_rcpt"/>
</dbReference>
<evidence type="ECO:0000256" key="5">
    <source>
        <dbReference type="ARBA" id="ARBA00022692"/>
    </source>
</evidence>
<keyword evidence="6 19" id="KW-0732">Signal</keyword>
<dbReference type="Pfam" id="PF01094">
    <property type="entry name" value="ANF_receptor"/>
    <property type="match status" value="1"/>
</dbReference>
<dbReference type="EnsemblPlants" id="OB09G17740.1">
    <property type="protein sequence ID" value="OB09G17740.1"/>
    <property type="gene ID" value="OB09G17740"/>
</dbReference>
<keyword evidence="7 18" id="KW-1133">Transmembrane helix</keyword>
<evidence type="ECO:0000256" key="18">
    <source>
        <dbReference type="SAM" id="Phobius"/>
    </source>
</evidence>
<dbReference type="FunFam" id="3.40.190.10:FF:000103">
    <property type="entry name" value="Glutamate receptor"/>
    <property type="match status" value="1"/>
</dbReference>
<dbReference type="GO" id="GO:0015276">
    <property type="term" value="F:ligand-gated monoatomic ion channel activity"/>
    <property type="evidence" value="ECO:0007669"/>
    <property type="project" value="InterPro"/>
</dbReference>
<dbReference type="eggNOG" id="KOG1052">
    <property type="taxonomic scope" value="Eukaryota"/>
</dbReference>
<gene>
    <name evidence="21" type="primary">LOC102714767</name>
</gene>
<protein>
    <recommendedName>
        <fullName evidence="15">Glutamate receptor</fullName>
    </recommendedName>
</protein>
<keyword evidence="9 15" id="KW-0472">Membrane</keyword>
<feature type="transmembrane region" description="Helical" evidence="18">
    <location>
        <begin position="617"/>
        <end position="634"/>
    </location>
</feature>
<evidence type="ECO:0000256" key="16">
    <source>
        <dbReference type="PIRSR" id="PIRSR037090-50"/>
    </source>
</evidence>
<dbReference type="Gramene" id="OB09G17740.1">
    <property type="protein sequence ID" value="OB09G17740.1"/>
    <property type="gene ID" value="OB09G17740"/>
</dbReference>
<dbReference type="PIRSF" id="PIRSF037090">
    <property type="entry name" value="Iontro_Glu-like_rcpt_pln"/>
    <property type="match status" value="1"/>
</dbReference>
<dbReference type="Pfam" id="PF10613">
    <property type="entry name" value="Lig_chan-Glu_bd"/>
    <property type="match status" value="1"/>
</dbReference>
<feature type="region of interest" description="Disordered" evidence="17">
    <location>
        <begin position="879"/>
        <end position="952"/>
    </location>
</feature>
<reference evidence="21" key="1">
    <citation type="journal article" date="2013" name="Nat. Commun.">
        <title>Whole-genome sequencing of Oryza brachyantha reveals mechanisms underlying Oryza genome evolution.</title>
        <authorList>
            <person name="Chen J."/>
            <person name="Huang Q."/>
            <person name="Gao D."/>
            <person name="Wang J."/>
            <person name="Lang Y."/>
            <person name="Liu T."/>
            <person name="Li B."/>
            <person name="Bai Z."/>
            <person name="Luis Goicoechea J."/>
            <person name="Liang C."/>
            <person name="Chen C."/>
            <person name="Zhang W."/>
            <person name="Sun S."/>
            <person name="Liao Y."/>
            <person name="Zhang X."/>
            <person name="Yang L."/>
            <person name="Song C."/>
            <person name="Wang M."/>
            <person name="Shi J."/>
            <person name="Liu G."/>
            <person name="Liu J."/>
            <person name="Zhou H."/>
            <person name="Zhou W."/>
            <person name="Yu Q."/>
            <person name="An N."/>
            <person name="Chen Y."/>
            <person name="Cai Q."/>
            <person name="Wang B."/>
            <person name="Liu B."/>
            <person name="Min J."/>
            <person name="Huang Y."/>
            <person name="Wu H."/>
            <person name="Li Z."/>
            <person name="Zhang Y."/>
            <person name="Yin Y."/>
            <person name="Song W."/>
            <person name="Jiang J."/>
            <person name="Jackson S.A."/>
            <person name="Wing R.A."/>
            <person name="Wang J."/>
            <person name="Chen M."/>
        </authorList>
    </citation>
    <scope>NUCLEOTIDE SEQUENCE [LARGE SCALE GENOMIC DNA]</scope>
    <source>
        <strain evidence="21">cv. IRGC 101232</strain>
    </source>
</reference>
<comment type="function">
    <text evidence="14">Glutamate-gated receptor that probably acts as a non-selective cation channel. May be involved in light-signal transduction and calcium homeostasis via the regulation of calcium influx into cells.</text>
</comment>
<dbReference type="Gene3D" id="1.10.287.70">
    <property type="match status" value="1"/>
</dbReference>
<evidence type="ECO:0000256" key="9">
    <source>
        <dbReference type="ARBA" id="ARBA00023136"/>
    </source>
</evidence>
<feature type="domain" description="Ionotropic glutamate receptor C-terminal" evidence="20">
    <location>
        <begin position="463"/>
        <end position="803"/>
    </location>
</feature>
<dbReference type="AlphaFoldDB" id="J3MXP5"/>
<evidence type="ECO:0000256" key="6">
    <source>
        <dbReference type="ARBA" id="ARBA00022729"/>
    </source>
</evidence>
<accession>J3MXP5</accession>
<evidence type="ECO:0000256" key="8">
    <source>
        <dbReference type="ARBA" id="ARBA00023065"/>
    </source>
</evidence>
<dbReference type="InterPro" id="IPR019594">
    <property type="entry name" value="Glu/Gly-bd"/>
</dbReference>
<evidence type="ECO:0000256" key="11">
    <source>
        <dbReference type="ARBA" id="ARBA00023180"/>
    </source>
</evidence>
<dbReference type="KEGG" id="obr:102714767"/>
<dbReference type="PANTHER" id="PTHR34836:SF1">
    <property type="entry name" value="OS09G0428600 PROTEIN"/>
    <property type="match status" value="1"/>
</dbReference>
<feature type="compositionally biased region" description="Polar residues" evidence="17">
    <location>
        <begin position="889"/>
        <end position="912"/>
    </location>
</feature>
<evidence type="ECO:0000256" key="10">
    <source>
        <dbReference type="ARBA" id="ARBA00023170"/>
    </source>
</evidence>
<dbReference type="HOGENOM" id="CLU_007358_0_2_1"/>
<dbReference type="SUPFAM" id="SSF53850">
    <property type="entry name" value="Periplasmic binding protein-like II"/>
    <property type="match status" value="1"/>
</dbReference>
<evidence type="ECO:0000256" key="1">
    <source>
        <dbReference type="ARBA" id="ARBA00004141"/>
    </source>
</evidence>
<dbReference type="InterPro" id="IPR044440">
    <property type="entry name" value="GABAb_receptor_plant_PBP1"/>
</dbReference>
<feature type="transmembrane region" description="Helical" evidence="18">
    <location>
        <begin position="823"/>
        <end position="847"/>
    </location>
</feature>
<keyword evidence="11" id="KW-0325">Glycoprotein</keyword>
<feature type="chain" id="PRO_5003774325" description="Glutamate receptor" evidence="19">
    <location>
        <begin position="29"/>
        <end position="952"/>
    </location>
</feature>
<keyword evidence="12 15" id="KW-1071">Ligand-gated ion channel</keyword>
<sequence>MVEAARTVTFPALLLAAVVLLCSSGVLGVDVVVDGGGRQAVARRRVDVGVILDRSTWLGKTSWACMELAMEDFYAAREHAHYRTRLRLHLRDTGPGAVDAASAGVDLLKNVHVQAIVGPQRSTQAKFLAELGNKLSVPVISFSANSPCGSPSQTPYFIRTAWNDSSQADAIASFVQRFNWRDVIPIVEDDDSNTRFIPDLVDALRQAEIRVSHRYKIHPLAGPDDIKKVISNLKLKWTSIFVIRMSYELALSFFQHAKDEGMMGEGFVWIAAYGLTDIFDLLGSPAFDVMQGVIGMKPYVNDTKKLQNFRERWRKKYQSENPGTLLSEPTISGLYAYDTVWALALAAEKAGYVNSDFLLSKKNGSTDFDRINTSKAAKKLKSTLINIDFLGMSGRFHIQDMHLLSMTYEIINIVGKEKRVVAYWTPGLNISRSLNTKVSIDTVRWPGGGTTAPRGWLLPINKTLKIGVPAKPGFSEFIKHENGTFKGFSIDVFNEVTNALPYKILYRFEQFGNGKGESNGSYDTLIYKVYLKEFDAVVGDITILANRSLYVDFTLPYTESGVRMLVPVQDRRQKTAWTFLKPLTADLWFGTGAFFVFTGFVVWFIEHRTNEEFRGPPASQIGSLFYFAFSTLVFAHRERIVNNLSRLVLVIWLFVVLILQQSYTASLSSILTVEQLQPTVTNLDEVIRKGGYVGYLNDSFMPGLLERLKIDKSKLIALDSPVEYNEALSTGRVDVVVDEIPYLKVFLSKYCHNYTMVGPTYKFDGFGFAFPRGSPLTAEISRGILNFTSSNRMAQLEKDLYSNRTCPDKSDSQTSSSLTVRSFLGLFIITGASSLLALILHVALTLYHHRHDLSSDSGQSSWCGWFAILIKIFHERERPNAPQNADEPTITNANSAAETPFSTPNHTVQNVDSDSDIESLQEGEGTPGREEFVQGPDPPSFSYMHSERRAMD</sequence>
<proteinExistence type="inferred from homology"/>
<dbReference type="InterPro" id="IPR028082">
    <property type="entry name" value="Peripla_BP_I"/>
</dbReference>
<name>J3MXP5_ORYBR</name>